<reference evidence="1" key="1">
    <citation type="journal article" date="2021" name="Proc. Natl. Acad. Sci. U.S.A.">
        <title>A Catalog of Tens of Thousands of Viruses from Human Metagenomes Reveals Hidden Associations with Chronic Diseases.</title>
        <authorList>
            <person name="Tisza M.J."/>
            <person name="Buck C.B."/>
        </authorList>
    </citation>
    <scope>NUCLEOTIDE SEQUENCE</scope>
    <source>
        <strain evidence="1">CtqNK14</strain>
    </source>
</reference>
<accession>A0A8S5SSZ7</accession>
<evidence type="ECO:0000313" key="1">
    <source>
        <dbReference type="EMBL" id="DAF54078.1"/>
    </source>
</evidence>
<protein>
    <submittedName>
        <fullName evidence="1">Zinc knuckle protein</fullName>
    </submittedName>
</protein>
<proteinExistence type="predicted"/>
<sequence length="76" mass="9214">MVGPRKCWKCEQTGWYSEGNFRGRREKRNFAKGFFERKNACLHFGLEKKWEENGRQFFGRKEEACIYRKWICSKPG</sequence>
<organism evidence="1">
    <name type="scientific">Siphoviridae sp. ctqNK14</name>
    <dbReference type="NCBI Taxonomy" id="2827947"/>
    <lineage>
        <taxon>Viruses</taxon>
        <taxon>Duplodnaviria</taxon>
        <taxon>Heunggongvirae</taxon>
        <taxon>Uroviricota</taxon>
        <taxon>Caudoviricetes</taxon>
    </lineage>
</organism>
<name>A0A8S5SSZ7_9CAUD</name>
<dbReference type="EMBL" id="BK032671">
    <property type="protein sequence ID" value="DAF54078.1"/>
    <property type="molecule type" value="Genomic_DNA"/>
</dbReference>